<gene>
    <name evidence="2" type="ORF">EAF07_09640</name>
</gene>
<evidence type="ECO:0000313" key="2">
    <source>
        <dbReference type="EMBL" id="RLY01420.1"/>
    </source>
</evidence>
<keyword evidence="1" id="KW-0472">Membrane</keyword>
<keyword evidence="3" id="KW-1185">Reference proteome</keyword>
<keyword evidence="1" id="KW-1133">Transmembrane helix</keyword>
<sequence>MTKTRTVKWLVGAGLIAAMLFVATHSVSADAVVGFGPGAGFWDTMLGYLFAGMEWITTEIRLWF</sequence>
<feature type="transmembrane region" description="Helical" evidence="1">
    <location>
        <begin position="45"/>
        <end position="63"/>
    </location>
</feature>
<accession>A0A3L9DRW5</accession>
<dbReference type="Proteomes" id="UP000279194">
    <property type="component" value="Unassembled WGS sequence"/>
</dbReference>
<reference evidence="2 3" key="1">
    <citation type="submission" date="2018-10" db="EMBL/GenBank/DDBJ databases">
        <title>Streptococcus hillyeri sp. nov., isolated from equine tracheal sample.</title>
        <authorList>
            <person name="Macfadyen A.C."/>
            <person name="Waller A."/>
            <person name="Paterson G.K."/>
        </authorList>
    </citation>
    <scope>NUCLEOTIDE SEQUENCE [LARGE SCALE GENOMIC DNA]</scope>
    <source>
        <strain evidence="2 3">28462</strain>
    </source>
</reference>
<evidence type="ECO:0000256" key="1">
    <source>
        <dbReference type="SAM" id="Phobius"/>
    </source>
</evidence>
<protein>
    <submittedName>
        <fullName evidence="2">Uncharacterized protein</fullName>
    </submittedName>
</protein>
<comment type="caution">
    <text evidence="2">The sequence shown here is derived from an EMBL/GenBank/DDBJ whole genome shotgun (WGS) entry which is preliminary data.</text>
</comment>
<dbReference type="RefSeq" id="WP_121836346.1">
    <property type="nucleotide sequence ID" value="NZ_CP163513.1"/>
</dbReference>
<dbReference type="EMBL" id="RCVM01000028">
    <property type="protein sequence ID" value="RLY01420.1"/>
    <property type="molecule type" value="Genomic_DNA"/>
</dbReference>
<keyword evidence="1" id="KW-0812">Transmembrane</keyword>
<organism evidence="2 3">
    <name type="scientific">Streptococcus hillyeri</name>
    <dbReference type="NCBI Taxonomy" id="2282420"/>
    <lineage>
        <taxon>Bacteria</taxon>
        <taxon>Bacillati</taxon>
        <taxon>Bacillota</taxon>
        <taxon>Bacilli</taxon>
        <taxon>Lactobacillales</taxon>
        <taxon>Streptococcaceae</taxon>
        <taxon>Streptococcus</taxon>
    </lineage>
</organism>
<name>A0A3L9DRW5_9STRE</name>
<evidence type="ECO:0000313" key="3">
    <source>
        <dbReference type="Proteomes" id="UP000279194"/>
    </source>
</evidence>
<dbReference type="AlphaFoldDB" id="A0A3L9DRW5"/>
<proteinExistence type="predicted"/>